<feature type="transmembrane region" description="Helical" evidence="1">
    <location>
        <begin position="160"/>
        <end position="180"/>
    </location>
</feature>
<feature type="transmembrane region" description="Helical" evidence="1">
    <location>
        <begin position="6"/>
        <end position="24"/>
    </location>
</feature>
<gene>
    <name evidence="2" type="ORF">Cabys_730</name>
    <name evidence="3" type="ORF">Calab_1967</name>
</gene>
<keyword evidence="3" id="KW-0548">Nucleotidyltransferase</keyword>
<feature type="transmembrane region" description="Helical" evidence="1">
    <location>
        <begin position="90"/>
        <end position="108"/>
    </location>
</feature>
<dbReference type="EMBL" id="CP018099">
    <property type="protein sequence ID" value="APF17481.1"/>
    <property type="molecule type" value="Genomic_DNA"/>
</dbReference>
<proteinExistence type="predicted"/>
<feature type="transmembrane region" description="Helical" evidence="1">
    <location>
        <begin position="200"/>
        <end position="232"/>
    </location>
</feature>
<reference evidence="2 5" key="2">
    <citation type="submission" date="2016-11" db="EMBL/GenBank/DDBJ databases">
        <title>Genomic analysis of Caldithrix abyssi and proposal of a novel bacterial phylum Caldithrichaeota.</title>
        <authorList>
            <person name="Kublanov I."/>
            <person name="Sigalova O."/>
            <person name="Gavrilov S."/>
            <person name="Lebedinsky A."/>
            <person name="Ivanova N."/>
            <person name="Daum C."/>
            <person name="Reddy T."/>
            <person name="Klenk H.P."/>
            <person name="Goker M."/>
            <person name="Reva O."/>
            <person name="Miroshnichenko M."/>
            <person name="Kyprides N."/>
            <person name="Woyke T."/>
            <person name="Gelfand M."/>
        </authorList>
    </citation>
    <scope>NUCLEOTIDE SEQUENCE [LARGE SCALE GENOMIC DNA]</scope>
    <source>
        <strain evidence="2 5">LF13</strain>
    </source>
</reference>
<dbReference type="PaxDb" id="880073-Calab_1967"/>
<dbReference type="Proteomes" id="UP000004671">
    <property type="component" value="Chromosome"/>
</dbReference>
<dbReference type="EMBL" id="CM001402">
    <property type="protein sequence ID" value="EHO41581.1"/>
    <property type="molecule type" value="Genomic_DNA"/>
</dbReference>
<dbReference type="InterPro" id="IPR037997">
    <property type="entry name" value="Dgk1-like"/>
</dbReference>
<keyword evidence="3" id="KW-0808">Transferase</keyword>
<evidence type="ECO:0000313" key="4">
    <source>
        <dbReference type="Proteomes" id="UP000004671"/>
    </source>
</evidence>
<evidence type="ECO:0000313" key="3">
    <source>
        <dbReference type="EMBL" id="EHO41581.1"/>
    </source>
</evidence>
<dbReference type="Proteomes" id="UP000183868">
    <property type="component" value="Chromosome"/>
</dbReference>
<keyword evidence="2" id="KW-0418">Kinase</keyword>
<evidence type="ECO:0000313" key="2">
    <source>
        <dbReference type="EMBL" id="APF17481.1"/>
    </source>
</evidence>
<dbReference type="PANTHER" id="PTHR31303">
    <property type="entry name" value="CTP-DEPENDENT DIACYLGLYCEROL KINASE 1"/>
    <property type="match status" value="1"/>
</dbReference>
<feature type="transmembrane region" description="Helical" evidence="1">
    <location>
        <begin position="120"/>
        <end position="139"/>
    </location>
</feature>
<accession>H1XU91</accession>
<dbReference type="RefSeq" id="WP_006928745.1">
    <property type="nucleotide sequence ID" value="NZ_CM001402.1"/>
</dbReference>
<dbReference type="HOGENOM" id="CLU_058561_7_0_0"/>
<dbReference type="PANTHER" id="PTHR31303:SF1">
    <property type="entry name" value="CTP-DEPENDENT DIACYLGLYCEROL KINASE 1"/>
    <property type="match status" value="1"/>
</dbReference>
<name>H1XU91_CALAY</name>
<dbReference type="InParanoid" id="H1XU91"/>
<dbReference type="AlphaFoldDB" id="H1XU91"/>
<dbReference type="GO" id="GO:0016779">
    <property type="term" value="F:nucleotidyltransferase activity"/>
    <property type="evidence" value="ECO:0007669"/>
    <property type="project" value="UniProtKB-KW"/>
</dbReference>
<keyword evidence="1" id="KW-0812">Transmembrane</keyword>
<keyword evidence="1" id="KW-1133">Transmembrane helix</keyword>
<protein>
    <submittedName>
        <fullName evidence="2">Dolichol kinase</fullName>
    </submittedName>
    <submittedName>
        <fullName evidence="3">Phosphatidate cytidylyltransferase</fullName>
    </submittedName>
</protein>
<keyword evidence="1" id="KW-0472">Membrane</keyword>
<evidence type="ECO:0000256" key="1">
    <source>
        <dbReference type="SAM" id="Phobius"/>
    </source>
</evidence>
<reference evidence="3 4" key="1">
    <citation type="submission" date="2011-09" db="EMBL/GenBank/DDBJ databases">
        <title>The permanent draft genome of Caldithrix abyssi DSM 13497.</title>
        <authorList>
            <consortium name="US DOE Joint Genome Institute (JGI-PGF)"/>
            <person name="Lucas S."/>
            <person name="Han J."/>
            <person name="Lapidus A."/>
            <person name="Bruce D."/>
            <person name="Goodwin L."/>
            <person name="Pitluck S."/>
            <person name="Peters L."/>
            <person name="Kyrpides N."/>
            <person name="Mavromatis K."/>
            <person name="Ivanova N."/>
            <person name="Mikhailova N."/>
            <person name="Chertkov O."/>
            <person name="Detter J.C."/>
            <person name="Tapia R."/>
            <person name="Han C."/>
            <person name="Land M."/>
            <person name="Hauser L."/>
            <person name="Markowitz V."/>
            <person name="Cheng J.-F."/>
            <person name="Hugenholtz P."/>
            <person name="Woyke T."/>
            <person name="Wu D."/>
            <person name="Spring S."/>
            <person name="Brambilla E."/>
            <person name="Klenk H.-P."/>
            <person name="Eisen J.A."/>
        </authorList>
    </citation>
    <scope>NUCLEOTIDE SEQUENCE [LARGE SCALE GENOMIC DNA]</scope>
    <source>
        <strain evidence="3 4">DSM 13497</strain>
    </source>
</reference>
<feature type="transmembrane region" description="Helical" evidence="1">
    <location>
        <begin position="60"/>
        <end position="78"/>
    </location>
</feature>
<dbReference type="KEGG" id="caby:Cabys_730"/>
<evidence type="ECO:0000313" key="5">
    <source>
        <dbReference type="Proteomes" id="UP000183868"/>
    </source>
</evidence>
<keyword evidence="4" id="KW-1185">Reference proteome</keyword>
<sequence length="233" mass="26460">MMSSNDVWGLVLSYVYAFGLLIIVEQVAKKLNWPQFVSRKIIHIGAGMWTWAIVLLFDHWYWGVVPFATFIVLNYIFYRQRTFSAMDGEKESPGTVFFAFSITLLFLLGWRNQPDDQLHLILPAIMAMTWGDAMASLLGKYFGKHRFQLRGLERSLEGSVAMFIFSTLAIWGTLLFLQYFEINSAFSQVKPLSLLGKSLIVSFILTGVEAISPFGTDNLFVPLIGASLLFFLL</sequence>
<dbReference type="eggNOG" id="COG0170">
    <property type="taxonomic scope" value="Bacteria"/>
</dbReference>
<dbReference type="GO" id="GO:0004143">
    <property type="term" value="F:ATP-dependent diacylglycerol kinase activity"/>
    <property type="evidence" value="ECO:0007669"/>
    <property type="project" value="InterPro"/>
</dbReference>
<organism evidence="3 4">
    <name type="scientific">Caldithrix abyssi DSM 13497</name>
    <dbReference type="NCBI Taxonomy" id="880073"/>
    <lineage>
        <taxon>Bacteria</taxon>
        <taxon>Pseudomonadati</taxon>
        <taxon>Calditrichota</taxon>
        <taxon>Calditrichia</taxon>
        <taxon>Calditrichales</taxon>
        <taxon>Calditrichaceae</taxon>
        <taxon>Caldithrix</taxon>
    </lineage>
</organism>
<dbReference type="STRING" id="880073.Cabys_730"/>